<comment type="caution">
    <text evidence="3">The sequence shown here is derived from an EMBL/GenBank/DDBJ whole genome shotgun (WGS) entry which is preliminary data.</text>
</comment>
<dbReference type="InterPro" id="IPR011042">
    <property type="entry name" value="6-blade_b-propeller_TolB-like"/>
</dbReference>
<dbReference type="PANTHER" id="PTHR24104">
    <property type="entry name" value="E3 UBIQUITIN-PROTEIN LIGASE NHLRC1-RELATED"/>
    <property type="match status" value="1"/>
</dbReference>
<dbReference type="AlphaFoldDB" id="A0A176JSX8"/>
<proteinExistence type="predicted"/>
<feature type="repeat" description="NHL" evidence="2">
    <location>
        <begin position="656"/>
        <end position="699"/>
    </location>
</feature>
<dbReference type="Gene3D" id="2.120.10.30">
    <property type="entry name" value="TolB, C-terminal domain"/>
    <property type="match status" value="4"/>
</dbReference>
<accession>A0A176JSX8</accession>
<dbReference type="SUPFAM" id="SSF49265">
    <property type="entry name" value="Fibronectin type III"/>
    <property type="match status" value="1"/>
</dbReference>
<dbReference type="OrthoDB" id="9799230at2"/>
<dbReference type="InterPro" id="IPR013783">
    <property type="entry name" value="Ig-like_fold"/>
</dbReference>
<dbReference type="PROSITE" id="PS51125">
    <property type="entry name" value="NHL"/>
    <property type="match status" value="5"/>
</dbReference>
<dbReference type="Pfam" id="PF17963">
    <property type="entry name" value="Big_9"/>
    <property type="match status" value="1"/>
</dbReference>
<feature type="repeat" description="NHL" evidence="2">
    <location>
        <begin position="552"/>
        <end position="597"/>
    </location>
</feature>
<evidence type="ECO:0008006" key="5">
    <source>
        <dbReference type="Google" id="ProtNLM"/>
    </source>
</evidence>
<feature type="repeat" description="NHL" evidence="2">
    <location>
        <begin position="764"/>
        <end position="807"/>
    </location>
</feature>
<dbReference type="RefSeq" id="WP_068349270.1">
    <property type="nucleotide sequence ID" value="NZ_JFHK01000036.1"/>
</dbReference>
<reference evidence="3 4" key="1">
    <citation type="submission" date="2014-02" db="EMBL/GenBank/DDBJ databases">
        <title>Kosmotoga genome sequencing.</title>
        <authorList>
            <person name="Pollo S.M."/>
            <person name="Charchuk R."/>
            <person name="Nesbo C.L."/>
        </authorList>
    </citation>
    <scope>NUCLEOTIDE SEQUENCE [LARGE SCALE GENOMIC DNA]</scope>
    <source>
        <strain evidence="3 4">S304</strain>
    </source>
</reference>
<dbReference type="GO" id="GO:0008270">
    <property type="term" value="F:zinc ion binding"/>
    <property type="evidence" value="ECO:0007669"/>
    <property type="project" value="UniProtKB-KW"/>
</dbReference>
<dbReference type="STRING" id="1453497.AT15_06555"/>
<dbReference type="Pfam" id="PF01436">
    <property type="entry name" value="NHL"/>
    <property type="match status" value="2"/>
</dbReference>
<gene>
    <name evidence="3" type="ORF">AT15_06555</name>
</gene>
<evidence type="ECO:0000256" key="2">
    <source>
        <dbReference type="PROSITE-ProRule" id="PRU00504"/>
    </source>
</evidence>
<evidence type="ECO:0000313" key="4">
    <source>
        <dbReference type="Proteomes" id="UP000077339"/>
    </source>
</evidence>
<dbReference type="InterPro" id="IPR036116">
    <property type="entry name" value="FN3_sf"/>
</dbReference>
<evidence type="ECO:0000256" key="1">
    <source>
        <dbReference type="ARBA" id="ARBA00022737"/>
    </source>
</evidence>
<dbReference type="InterPro" id="IPR001258">
    <property type="entry name" value="NHL_repeat"/>
</dbReference>
<feature type="repeat" description="NHL" evidence="2">
    <location>
        <begin position="811"/>
        <end position="854"/>
    </location>
</feature>
<evidence type="ECO:0000313" key="3">
    <source>
        <dbReference type="EMBL" id="OAA26338.1"/>
    </source>
</evidence>
<sequence length="855" mass="96179">MKSVVIAIIICLVFLAGCNVLDNSNTEEFRLLTEEPEGIIIEVLMVEATLMESGKEVIIADSWEDIDILKDADINKMVHYVAMNIDATPTNVFFHTGEITLTAIEFPYTCKIPSGKLHINLPVMPVETLRQVRFSYDVGYRHPTDDKYIVEPVIKIIEIIPNSPPYISDRSPMDEAVDVLCEDKMSWAFNDPDGDSLTYDIYFGTSAAPTLSAWGIGETSYTPDEMIGHTTYYWKIFARDDWGGEAEEPVWSFTTANRPPEISVPDQDLYENETLTLNLLEYASDTDGDPLSFILFSGVGAITDATYTYCPDYYASGTYIVEIEVNDGWGGTTNDTFEVTVYNVNRAPSAPSSPIPRNGATEVPVAKGMSWLCSDPDGDPLLYDVYFGDMNPPPILLSDFPKSSFDYDLNPGTKYYWKIVAKDGYGGVTEGTLWEFETILLNNPPESPILILPENEITVSGPEIGFLWECIDPDGDPLLYDFYLAPEAEPFELPYLVDYPEDFLLIHVEELPPEFETWRWKVVAKDGKGGMSESETWSFAILHEPPLVDIWGEYGSEPGQFNEPMGICIDTEGFFYVADSWFEPEYGNHRVQKFFLDGTFLTMWGEGWYPDYALKTPCDIEVDAMDFAYVIDAADCKVKVFKFPGIEEVEFVQEWGQPGEGLGEFIRPMGIAIGDEPENLRTVYVSDTENHRIQKFTLKPIFDPIHSHYEIISIIEWGGFGSGPGQFINPIGIAVFWDLVFVADEGNRRIQVFNNLGEYLYEWGEHGEGPGQFTSVWGIAVSPHGSLNTFVYVTDPLSGRVLVFTPEGEFITQFGSWGINPGEFRDPYGVAVDYEGFIYVADTANQRIQKFAPIW</sequence>
<dbReference type="PATRIC" id="fig|1453497.3.peg.1310"/>
<dbReference type="Proteomes" id="UP000077339">
    <property type="component" value="Unassembled WGS sequence"/>
</dbReference>
<dbReference type="PANTHER" id="PTHR24104:SF25">
    <property type="entry name" value="PROTEIN LIN-41"/>
    <property type="match status" value="1"/>
</dbReference>
<organism evidence="3 4">
    <name type="scientific">Kosmotoga arenicorallina S304</name>
    <dbReference type="NCBI Taxonomy" id="1453497"/>
    <lineage>
        <taxon>Bacteria</taxon>
        <taxon>Thermotogati</taxon>
        <taxon>Thermotogota</taxon>
        <taxon>Thermotogae</taxon>
        <taxon>Kosmotogales</taxon>
        <taxon>Kosmotogaceae</taxon>
        <taxon>Kosmotoga</taxon>
    </lineage>
</organism>
<dbReference type="Gene3D" id="3.40.1350.20">
    <property type="match status" value="1"/>
</dbReference>
<dbReference type="Gene3D" id="2.60.40.10">
    <property type="entry name" value="Immunoglobulins"/>
    <property type="match status" value="1"/>
</dbReference>
<feature type="repeat" description="NHL" evidence="2">
    <location>
        <begin position="718"/>
        <end position="756"/>
    </location>
</feature>
<dbReference type="PROSITE" id="PS51257">
    <property type="entry name" value="PROKAR_LIPOPROTEIN"/>
    <property type="match status" value="1"/>
</dbReference>
<dbReference type="SUPFAM" id="SSF63829">
    <property type="entry name" value="Calcium-dependent phosphotriesterase"/>
    <property type="match status" value="1"/>
</dbReference>
<dbReference type="InterPro" id="IPR050952">
    <property type="entry name" value="TRIM-NHL_E3_ligases"/>
</dbReference>
<protein>
    <recommendedName>
        <fullName evidence="5">Cadherin domain-containing protein</fullName>
    </recommendedName>
</protein>
<name>A0A176JSX8_9BACT</name>
<dbReference type="EMBL" id="JFHK01000036">
    <property type="protein sequence ID" value="OAA26338.1"/>
    <property type="molecule type" value="Genomic_DNA"/>
</dbReference>
<keyword evidence="4" id="KW-1185">Reference proteome</keyword>
<keyword evidence="1" id="KW-0677">Repeat</keyword>